<dbReference type="PANTHER" id="PTHR39087">
    <property type="entry name" value="UPF0104 MEMBRANE PROTEIN MJ1595"/>
    <property type="match status" value="1"/>
</dbReference>
<evidence type="ECO:0000256" key="4">
    <source>
        <dbReference type="ARBA" id="ARBA00022989"/>
    </source>
</evidence>
<feature type="transmembrane region" description="Helical" evidence="7">
    <location>
        <begin position="329"/>
        <end position="348"/>
    </location>
</feature>
<accession>A0A6J7DVF3</accession>
<dbReference type="GO" id="GO:0005886">
    <property type="term" value="C:plasma membrane"/>
    <property type="evidence" value="ECO:0007669"/>
    <property type="project" value="UniProtKB-SubCell"/>
</dbReference>
<sequence>MATHRGDNNGQSSGVGSPPEGTPARHSTRKQVRSAVKLVAFAAVIYFFVLPLIPGFRNAATELRKVNPFLLVLGLGLELAALLSYSMLTRAALGESGSLVSTLRMYRIQMSTRALSSVVPGGTAAGSALGYRLMTLSGIPGPDAGFALGTAGLGSAVVLNLLFWLALIVSIPLRGVNPGYASAAIAGVLIMGLAVALVFGLIEGQARAERILRWIARRVRLNENRIGEAVRHIGHRLEELAADRALLARVAGWAAANWLLDAASLWVFLRAYGQSVSIDGLIIAFGIANIAAVIPITPGGLGVIEALLISALVGFGIPRATATLGVASYRLSQFFFPILLGGLLYLSLRIGPWSMGRRTALKPLREVASEMVTASESPLDFDERFAPRRPKGDVTRELERQAQLFDPEDLDDDAGHHPLH</sequence>
<reference evidence="8" key="1">
    <citation type="submission" date="2020-05" db="EMBL/GenBank/DDBJ databases">
        <authorList>
            <person name="Chiriac C."/>
            <person name="Salcher M."/>
            <person name="Ghai R."/>
            <person name="Kavagutti S V."/>
        </authorList>
    </citation>
    <scope>NUCLEOTIDE SEQUENCE</scope>
</reference>
<feature type="transmembrane region" description="Helical" evidence="7">
    <location>
        <begin position="35"/>
        <end position="56"/>
    </location>
</feature>
<dbReference type="PANTHER" id="PTHR39087:SF2">
    <property type="entry name" value="UPF0104 MEMBRANE PROTEIN MJ1595"/>
    <property type="match status" value="1"/>
</dbReference>
<name>A0A6J7DVF3_9ZZZZ</name>
<keyword evidence="2" id="KW-1003">Cell membrane</keyword>
<protein>
    <submittedName>
        <fullName evidence="8">Unannotated protein</fullName>
    </submittedName>
</protein>
<evidence type="ECO:0000256" key="6">
    <source>
        <dbReference type="SAM" id="MobiDB-lite"/>
    </source>
</evidence>
<evidence type="ECO:0000256" key="3">
    <source>
        <dbReference type="ARBA" id="ARBA00022692"/>
    </source>
</evidence>
<comment type="subcellular location">
    <subcellularLocation>
        <location evidence="1">Cell membrane</location>
        <topology evidence="1">Multi-pass membrane protein</topology>
    </subcellularLocation>
</comment>
<evidence type="ECO:0000256" key="2">
    <source>
        <dbReference type="ARBA" id="ARBA00022475"/>
    </source>
</evidence>
<keyword evidence="3 7" id="KW-0812">Transmembrane</keyword>
<feature type="transmembrane region" description="Helical" evidence="7">
    <location>
        <begin position="68"/>
        <end position="93"/>
    </location>
</feature>
<feature type="transmembrane region" description="Helical" evidence="7">
    <location>
        <begin position="281"/>
        <end position="309"/>
    </location>
</feature>
<feature type="transmembrane region" description="Helical" evidence="7">
    <location>
        <begin position="180"/>
        <end position="202"/>
    </location>
</feature>
<feature type="transmembrane region" description="Helical" evidence="7">
    <location>
        <begin position="146"/>
        <end position="168"/>
    </location>
</feature>
<proteinExistence type="predicted"/>
<evidence type="ECO:0000256" key="5">
    <source>
        <dbReference type="ARBA" id="ARBA00023136"/>
    </source>
</evidence>
<feature type="region of interest" description="Disordered" evidence="6">
    <location>
        <begin position="1"/>
        <end position="29"/>
    </location>
</feature>
<dbReference type="NCBIfam" id="TIGR00374">
    <property type="entry name" value="flippase-like domain"/>
    <property type="match status" value="1"/>
</dbReference>
<feature type="transmembrane region" description="Helical" evidence="7">
    <location>
        <begin position="250"/>
        <end position="269"/>
    </location>
</feature>
<dbReference type="EMBL" id="CAFBLP010000017">
    <property type="protein sequence ID" value="CAB4873050.1"/>
    <property type="molecule type" value="Genomic_DNA"/>
</dbReference>
<keyword evidence="5 7" id="KW-0472">Membrane</keyword>
<feature type="transmembrane region" description="Helical" evidence="7">
    <location>
        <begin position="114"/>
        <end position="134"/>
    </location>
</feature>
<evidence type="ECO:0000313" key="8">
    <source>
        <dbReference type="EMBL" id="CAB4873050.1"/>
    </source>
</evidence>
<evidence type="ECO:0000256" key="1">
    <source>
        <dbReference type="ARBA" id="ARBA00004651"/>
    </source>
</evidence>
<dbReference type="AlphaFoldDB" id="A0A6J7DVF3"/>
<organism evidence="8">
    <name type="scientific">freshwater metagenome</name>
    <dbReference type="NCBI Taxonomy" id="449393"/>
    <lineage>
        <taxon>unclassified sequences</taxon>
        <taxon>metagenomes</taxon>
        <taxon>ecological metagenomes</taxon>
    </lineage>
</organism>
<dbReference type="Pfam" id="PF03706">
    <property type="entry name" value="LPG_synthase_TM"/>
    <property type="match status" value="1"/>
</dbReference>
<gene>
    <name evidence="8" type="ORF">UFOPK3376_00949</name>
</gene>
<evidence type="ECO:0000256" key="7">
    <source>
        <dbReference type="SAM" id="Phobius"/>
    </source>
</evidence>
<dbReference type="InterPro" id="IPR022791">
    <property type="entry name" value="L-PG_synthase/AglD"/>
</dbReference>
<keyword evidence="4 7" id="KW-1133">Transmembrane helix</keyword>